<dbReference type="AlphaFoldDB" id="A0A6D2I000"/>
<keyword evidence="2" id="KW-1185">Reference proteome</keyword>
<evidence type="ECO:0000313" key="1">
    <source>
        <dbReference type="EMBL" id="CAA7020230.1"/>
    </source>
</evidence>
<comment type="caution">
    <text evidence="1">The sequence shown here is derived from an EMBL/GenBank/DDBJ whole genome shotgun (WGS) entry which is preliminary data.</text>
</comment>
<dbReference type="OrthoDB" id="1751841at2759"/>
<accession>A0A6D2I000</accession>
<dbReference type="Proteomes" id="UP000467841">
    <property type="component" value="Unassembled WGS sequence"/>
</dbReference>
<name>A0A6D2I000_9BRAS</name>
<sequence length="262" mass="29741">MSNSLWTETFPSSRCYYLDFEGSDHRPLLSILETHLKKKKGIFRYDRNMKDNPEITTIVEKAWNLSLEASVEQRIGSCRKSISKWNLEHHSNAQKEIQEEKRKLELAMSSPTEDQALIATINNNLSSAYQKEEAYWHQRSRTLWLALGDRNSGYFHAATRGRRTINKLAIIEDSNGISVYKSLIAEPSPSEIKAALFSINPDKAPGPDGFSAGFFQTNWSVMGPKITEEVKEIFEASIIPSSLNRTHVRLIPKTPSPKALTE</sequence>
<evidence type="ECO:0000313" key="2">
    <source>
        <dbReference type="Proteomes" id="UP000467841"/>
    </source>
</evidence>
<gene>
    <name evidence="1" type="ORF">MERR_LOCUS7465</name>
</gene>
<reference evidence="1" key="1">
    <citation type="submission" date="2020-01" db="EMBL/GenBank/DDBJ databases">
        <authorList>
            <person name="Mishra B."/>
        </authorList>
    </citation>
    <scope>NUCLEOTIDE SEQUENCE [LARGE SCALE GENOMIC DNA]</scope>
</reference>
<protein>
    <recommendedName>
        <fullName evidence="3">Reverse transcriptase domain-containing protein</fullName>
    </recommendedName>
</protein>
<organism evidence="1 2">
    <name type="scientific">Microthlaspi erraticum</name>
    <dbReference type="NCBI Taxonomy" id="1685480"/>
    <lineage>
        <taxon>Eukaryota</taxon>
        <taxon>Viridiplantae</taxon>
        <taxon>Streptophyta</taxon>
        <taxon>Embryophyta</taxon>
        <taxon>Tracheophyta</taxon>
        <taxon>Spermatophyta</taxon>
        <taxon>Magnoliopsida</taxon>
        <taxon>eudicotyledons</taxon>
        <taxon>Gunneridae</taxon>
        <taxon>Pentapetalae</taxon>
        <taxon>rosids</taxon>
        <taxon>malvids</taxon>
        <taxon>Brassicales</taxon>
        <taxon>Brassicaceae</taxon>
        <taxon>Coluteocarpeae</taxon>
        <taxon>Microthlaspi</taxon>
    </lineage>
</organism>
<proteinExistence type="predicted"/>
<evidence type="ECO:0008006" key="3">
    <source>
        <dbReference type="Google" id="ProtNLM"/>
    </source>
</evidence>
<dbReference type="EMBL" id="CACVBM020000532">
    <property type="protein sequence ID" value="CAA7020230.1"/>
    <property type="molecule type" value="Genomic_DNA"/>
</dbReference>